<dbReference type="Pfam" id="PF12800">
    <property type="entry name" value="Fer4_4"/>
    <property type="match status" value="1"/>
</dbReference>
<dbReference type="CDD" id="cd10550">
    <property type="entry name" value="DMSOR_beta_like"/>
    <property type="match status" value="1"/>
</dbReference>
<sequence length="159" mass="16982">MEKIIVVQPEKCTGCRTCELVCSFTHTGEFNPARSRISVFTFEKVGFSSPVLCQQCSTAACMQVCPVGAVSRDNKTGAMVVNSSRCLVCKACTIACPLGATFYDHVSDSILKCDLCGGDPECVKFCPSGAITYQEAGEAGLARRKAVAAKLKDVYEEVS</sequence>
<keyword evidence="6" id="KW-0411">Iron-sulfur</keyword>
<feature type="domain" description="4Fe-4S ferredoxin-type" evidence="7">
    <location>
        <begin position="77"/>
        <end position="106"/>
    </location>
</feature>
<dbReference type="InterPro" id="IPR017896">
    <property type="entry name" value="4Fe4S_Fe-S-bd"/>
</dbReference>
<keyword evidence="1" id="KW-0813">Transport</keyword>
<comment type="caution">
    <text evidence="8">The sequence shown here is derived from an EMBL/GenBank/DDBJ whole genome shotgun (WGS) entry which is preliminary data.</text>
</comment>
<dbReference type="GO" id="GO:0051539">
    <property type="term" value="F:4 iron, 4 sulfur cluster binding"/>
    <property type="evidence" value="ECO:0007669"/>
    <property type="project" value="UniProtKB-KW"/>
</dbReference>
<dbReference type="InterPro" id="IPR017900">
    <property type="entry name" value="4Fe4S_Fe_S_CS"/>
</dbReference>
<evidence type="ECO:0000256" key="2">
    <source>
        <dbReference type="ARBA" id="ARBA00022485"/>
    </source>
</evidence>
<evidence type="ECO:0000259" key="7">
    <source>
        <dbReference type="PROSITE" id="PS51379"/>
    </source>
</evidence>
<dbReference type="Gene3D" id="3.30.70.20">
    <property type="match status" value="2"/>
</dbReference>
<dbReference type="AlphaFoldDB" id="A0A354YXL5"/>
<feature type="domain" description="4Fe-4S ferredoxin-type" evidence="7">
    <location>
        <begin position="43"/>
        <end position="75"/>
    </location>
</feature>
<feature type="domain" description="4Fe-4S ferredoxin-type" evidence="7">
    <location>
        <begin position="112"/>
        <end position="136"/>
    </location>
</feature>
<dbReference type="GO" id="GO:0046872">
    <property type="term" value="F:metal ion binding"/>
    <property type="evidence" value="ECO:0007669"/>
    <property type="project" value="UniProtKB-KW"/>
</dbReference>
<evidence type="ECO:0000256" key="3">
    <source>
        <dbReference type="ARBA" id="ARBA00022723"/>
    </source>
</evidence>
<name>A0A354YXL5_9FIRM</name>
<reference evidence="8 9" key="1">
    <citation type="journal article" date="2018" name="Nat. Biotechnol.">
        <title>A standardized bacterial taxonomy based on genome phylogeny substantially revises the tree of life.</title>
        <authorList>
            <person name="Parks D.H."/>
            <person name="Chuvochina M."/>
            <person name="Waite D.W."/>
            <person name="Rinke C."/>
            <person name="Skarshewski A."/>
            <person name="Chaumeil P.A."/>
            <person name="Hugenholtz P."/>
        </authorList>
    </citation>
    <scope>NUCLEOTIDE SEQUENCE [LARGE SCALE GENOMIC DNA]</scope>
    <source>
        <strain evidence="8">UBA10948</strain>
    </source>
</reference>
<evidence type="ECO:0000256" key="4">
    <source>
        <dbReference type="ARBA" id="ARBA00022982"/>
    </source>
</evidence>
<feature type="domain" description="4Fe-4S ferredoxin-type" evidence="7">
    <location>
        <begin position="3"/>
        <end position="33"/>
    </location>
</feature>
<dbReference type="RefSeq" id="WP_061214361.1">
    <property type="nucleotide sequence ID" value="NZ_DHSN01000093.1"/>
</dbReference>
<evidence type="ECO:0000313" key="9">
    <source>
        <dbReference type="Proteomes" id="UP000263273"/>
    </source>
</evidence>
<accession>A0A354YXL5</accession>
<organism evidence="8 9">
    <name type="scientific">Syntrophomonas wolfei</name>
    <dbReference type="NCBI Taxonomy" id="863"/>
    <lineage>
        <taxon>Bacteria</taxon>
        <taxon>Bacillati</taxon>
        <taxon>Bacillota</taxon>
        <taxon>Clostridia</taxon>
        <taxon>Eubacteriales</taxon>
        <taxon>Syntrophomonadaceae</taxon>
        <taxon>Syntrophomonas</taxon>
    </lineage>
</organism>
<dbReference type="InterPro" id="IPR050294">
    <property type="entry name" value="RnfB_subfamily"/>
</dbReference>
<dbReference type="PANTHER" id="PTHR42859:SF10">
    <property type="entry name" value="DIMETHYLSULFOXIDE REDUCTASE CHAIN B"/>
    <property type="match status" value="1"/>
</dbReference>
<proteinExistence type="predicted"/>
<dbReference type="Proteomes" id="UP000263273">
    <property type="component" value="Unassembled WGS sequence"/>
</dbReference>
<dbReference type="Pfam" id="PF13247">
    <property type="entry name" value="Fer4_11"/>
    <property type="match status" value="1"/>
</dbReference>
<evidence type="ECO:0000313" key="8">
    <source>
        <dbReference type="EMBL" id="HBK52962.1"/>
    </source>
</evidence>
<evidence type="ECO:0000256" key="6">
    <source>
        <dbReference type="ARBA" id="ARBA00023014"/>
    </source>
</evidence>
<dbReference type="STRING" id="378794.GCA_001570625_01850"/>
<dbReference type="PROSITE" id="PS51379">
    <property type="entry name" value="4FE4S_FER_2"/>
    <property type="match status" value="4"/>
</dbReference>
<evidence type="ECO:0000256" key="1">
    <source>
        <dbReference type="ARBA" id="ARBA00022448"/>
    </source>
</evidence>
<keyword evidence="4" id="KW-0249">Electron transport</keyword>
<dbReference type="PROSITE" id="PS00198">
    <property type="entry name" value="4FE4S_FER_1"/>
    <property type="match status" value="1"/>
</dbReference>
<evidence type="ECO:0000256" key="5">
    <source>
        <dbReference type="ARBA" id="ARBA00023004"/>
    </source>
</evidence>
<keyword evidence="5" id="KW-0408">Iron</keyword>
<gene>
    <name evidence="8" type="ORF">DDZ44_03355</name>
</gene>
<dbReference type="EMBL" id="DNZF01000071">
    <property type="protein sequence ID" value="HBK52962.1"/>
    <property type="molecule type" value="Genomic_DNA"/>
</dbReference>
<dbReference type="SUPFAM" id="SSF54862">
    <property type="entry name" value="4Fe-4S ferredoxins"/>
    <property type="match status" value="1"/>
</dbReference>
<keyword evidence="2" id="KW-0004">4Fe-4S</keyword>
<keyword evidence="3" id="KW-0479">Metal-binding</keyword>
<protein>
    <submittedName>
        <fullName evidence="8">4Fe-4S dicluster domain-containing protein</fullName>
    </submittedName>
</protein>
<dbReference type="PANTHER" id="PTHR42859">
    <property type="entry name" value="OXIDOREDUCTASE"/>
    <property type="match status" value="1"/>
</dbReference>